<dbReference type="PANTHER" id="PTHR33240">
    <property type="entry name" value="OS08G0508500 PROTEIN"/>
    <property type="match status" value="1"/>
</dbReference>
<dbReference type="Proteomes" id="UP001652660">
    <property type="component" value="Chromosome 6e"/>
</dbReference>
<protein>
    <submittedName>
        <fullName evidence="2">Uncharacterized protein</fullName>
    </submittedName>
</protein>
<sequence length="155" mass="17212">MITYGPSDPVPAASSSHEALVIEVLTNSYIIKKVYVDPGNSVDVMYYRTFENLKLTREQLSPVRTPLVGFGRHVVHPEGMVTLTVTVGHQPRYRTIPVNFVVARADSPYNLLMGRPTLNALRVAASSSTSEPWTESRRSSIMSIDCIDHHKSVKS</sequence>
<proteinExistence type="predicted"/>
<evidence type="ECO:0000313" key="2">
    <source>
        <dbReference type="RefSeq" id="XP_027071601.1"/>
    </source>
</evidence>
<evidence type="ECO:0000313" key="1">
    <source>
        <dbReference type="Proteomes" id="UP001652660"/>
    </source>
</evidence>
<keyword evidence="1" id="KW-1185">Reference proteome</keyword>
<dbReference type="GeneID" id="113696374"/>
<accession>A0A6P6T108</accession>
<dbReference type="CDD" id="cd00303">
    <property type="entry name" value="retropepsin_like"/>
    <property type="match status" value="1"/>
</dbReference>
<reference evidence="1" key="1">
    <citation type="journal article" date="2025" name="Foods">
        <title>Unveiling the Microbial Signatures of Arabica Coffee Cherries: Insights into Ripeness Specific Diversity, Functional Traits, and Implications for Quality and Safety.</title>
        <authorList>
            <consortium name="RefSeq"/>
            <person name="Tenea G.N."/>
            <person name="Cifuentes V."/>
            <person name="Reyes P."/>
            <person name="Cevallos-Vallejos M."/>
        </authorList>
    </citation>
    <scope>NUCLEOTIDE SEQUENCE [LARGE SCALE GENOMIC DNA]</scope>
</reference>
<dbReference type="AlphaFoldDB" id="A0A6P6T108"/>
<dbReference type="OrthoDB" id="1746852at2759"/>
<gene>
    <name evidence="2" type="primary">LOC113696374</name>
</gene>
<reference evidence="2" key="2">
    <citation type="submission" date="2025-08" db="UniProtKB">
        <authorList>
            <consortium name="RefSeq"/>
        </authorList>
    </citation>
    <scope>IDENTIFICATION</scope>
    <source>
        <tissue evidence="2">Leaves</tissue>
    </source>
</reference>
<organism evidence="1 2">
    <name type="scientific">Coffea arabica</name>
    <name type="common">Arabian coffee</name>
    <dbReference type="NCBI Taxonomy" id="13443"/>
    <lineage>
        <taxon>Eukaryota</taxon>
        <taxon>Viridiplantae</taxon>
        <taxon>Streptophyta</taxon>
        <taxon>Embryophyta</taxon>
        <taxon>Tracheophyta</taxon>
        <taxon>Spermatophyta</taxon>
        <taxon>Magnoliopsida</taxon>
        <taxon>eudicotyledons</taxon>
        <taxon>Gunneridae</taxon>
        <taxon>Pentapetalae</taxon>
        <taxon>asterids</taxon>
        <taxon>lamiids</taxon>
        <taxon>Gentianales</taxon>
        <taxon>Rubiaceae</taxon>
        <taxon>Ixoroideae</taxon>
        <taxon>Gardenieae complex</taxon>
        <taxon>Bertiereae - Coffeeae clade</taxon>
        <taxon>Coffeeae</taxon>
        <taxon>Coffea</taxon>
    </lineage>
</organism>
<dbReference type="InterPro" id="IPR021109">
    <property type="entry name" value="Peptidase_aspartic_dom_sf"/>
</dbReference>
<dbReference type="PANTHER" id="PTHR33240:SF16">
    <property type="match status" value="1"/>
</dbReference>
<name>A0A6P6T108_COFAR</name>
<dbReference type="Gene3D" id="2.40.70.10">
    <property type="entry name" value="Acid Proteases"/>
    <property type="match status" value="1"/>
</dbReference>
<dbReference type="RefSeq" id="XP_027071601.1">
    <property type="nucleotide sequence ID" value="XM_027215800.1"/>
</dbReference>